<dbReference type="AlphaFoldDB" id="Q21R57"/>
<dbReference type="EMBL" id="CP000267">
    <property type="protein sequence ID" value="ABD71746.1"/>
    <property type="molecule type" value="Genomic_DNA"/>
</dbReference>
<keyword evidence="2" id="KW-1185">Reference proteome</keyword>
<accession>Q21R57</accession>
<gene>
    <name evidence="1" type="ordered locus">Rfer_4048</name>
</gene>
<reference evidence="2" key="1">
    <citation type="submission" date="2006-02" db="EMBL/GenBank/DDBJ databases">
        <title>Complete sequence of chromosome of Rhodoferax ferrireducens DSM 15236.</title>
        <authorList>
            <person name="Copeland A."/>
            <person name="Lucas S."/>
            <person name="Lapidus A."/>
            <person name="Barry K."/>
            <person name="Detter J.C."/>
            <person name="Glavina del Rio T."/>
            <person name="Hammon N."/>
            <person name="Israni S."/>
            <person name="Pitluck S."/>
            <person name="Brettin T."/>
            <person name="Bruce D."/>
            <person name="Han C."/>
            <person name="Tapia R."/>
            <person name="Gilna P."/>
            <person name="Kiss H."/>
            <person name="Schmutz J."/>
            <person name="Larimer F."/>
            <person name="Land M."/>
            <person name="Kyrpides N."/>
            <person name="Ivanova N."/>
            <person name="Richardson P."/>
        </authorList>
    </citation>
    <scope>NUCLEOTIDE SEQUENCE [LARGE SCALE GENOMIC DNA]</scope>
    <source>
        <strain evidence="2">ATCC BAA-621 / DSM 15236 / T118</strain>
    </source>
</reference>
<evidence type="ECO:0000313" key="2">
    <source>
        <dbReference type="Proteomes" id="UP000008332"/>
    </source>
</evidence>
<dbReference type="Gene3D" id="3.10.640.10">
    <property type="entry name" value="Restriction endonuclease-like alpha-beta roll domain"/>
    <property type="match status" value="1"/>
</dbReference>
<dbReference type="Proteomes" id="UP000008332">
    <property type="component" value="Chromosome"/>
</dbReference>
<dbReference type="InterPro" id="IPR009822">
    <property type="entry name" value="YaeQ"/>
</dbReference>
<dbReference type="Pfam" id="PF07152">
    <property type="entry name" value="YaeQ"/>
    <property type="match status" value="1"/>
</dbReference>
<dbReference type="SUPFAM" id="SSF52980">
    <property type="entry name" value="Restriction endonuclease-like"/>
    <property type="match status" value="1"/>
</dbReference>
<organism evidence="1 2">
    <name type="scientific">Albidiferax ferrireducens (strain ATCC BAA-621 / DSM 15236 / T118)</name>
    <name type="common">Rhodoferax ferrireducens</name>
    <dbReference type="NCBI Taxonomy" id="338969"/>
    <lineage>
        <taxon>Bacteria</taxon>
        <taxon>Pseudomonadati</taxon>
        <taxon>Pseudomonadota</taxon>
        <taxon>Betaproteobacteria</taxon>
        <taxon>Burkholderiales</taxon>
        <taxon>Comamonadaceae</taxon>
        <taxon>Rhodoferax</taxon>
    </lineage>
</organism>
<dbReference type="PANTHER" id="PTHR38784">
    <property type="entry name" value="SUCROSE PHOSPHORYLASE"/>
    <property type="match status" value="1"/>
</dbReference>
<dbReference type="KEGG" id="rfr:Rfer_4048"/>
<proteinExistence type="predicted"/>
<protein>
    <submittedName>
        <fullName evidence="1">YaeQ</fullName>
    </submittedName>
</protein>
<dbReference type="InterPro" id="IPR038590">
    <property type="entry name" value="YaeQ_sf"/>
</dbReference>
<dbReference type="InterPro" id="IPR011335">
    <property type="entry name" value="Restrct_endonuc-II-like"/>
</dbReference>
<dbReference type="SMART" id="SM01322">
    <property type="entry name" value="YaeQ"/>
    <property type="match status" value="1"/>
</dbReference>
<evidence type="ECO:0000313" key="1">
    <source>
        <dbReference type="EMBL" id="ABD71746.1"/>
    </source>
</evidence>
<dbReference type="STRING" id="338969.Rfer_4048"/>
<name>Q21R57_ALBFT</name>
<dbReference type="HOGENOM" id="CLU_096741_0_0_4"/>
<dbReference type="PANTHER" id="PTHR38784:SF1">
    <property type="entry name" value="SUCROSE PHOSPHORYLASE"/>
    <property type="match status" value="1"/>
</dbReference>
<dbReference type="eggNOG" id="COG4681">
    <property type="taxonomic scope" value="Bacteria"/>
</dbReference>
<sequence>MPSLSLEWADPSWDGPAPDLMAIKSTIFKASLQIADIDHAYYADHLLTLARHPSETDERMMIRLCALALQAHQLQTVCGGDGTLAFGAGLSDPNEPDAWLRDYTGLTRLWIEVGQPEDKPLLKACNKADAVVLYCFNHAAEVWWRSMEAKLARPQNLSVWRIPTVAAQALIPMAQRNMQLQATIQEGVLMLGDGTLNVNIEPIRWK</sequence>
<dbReference type="PIRSF" id="PIRSF011484">
    <property type="entry name" value="YaeQ"/>
    <property type="match status" value="1"/>
</dbReference>